<dbReference type="PRINTS" id="PR01042">
    <property type="entry name" value="TRNASYNTHASP"/>
</dbReference>
<dbReference type="GO" id="GO:0005524">
    <property type="term" value="F:ATP binding"/>
    <property type="evidence" value="ECO:0007669"/>
    <property type="project" value="UniProtKB-UniRule"/>
</dbReference>
<dbReference type="GO" id="GO:0005737">
    <property type="term" value="C:cytoplasm"/>
    <property type="evidence" value="ECO:0007669"/>
    <property type="project" value="UniProtKB-SubCell"/>
</dbReference>
<dbReference type="NCBIfam" id="TIGR00457">
    <property type="entry name" value="asnS"/>
    <property type="match status" value="1"/>
</dbReference>
<keyword evidence="4 7" id="KW-0067">ATP-binding</keyword>
<reference evidence="9 10" key="1">
    <citation type="submission" date="2018-08" db="EMBL/GenBank/DDBJ databases">
        <title>Meiothermus cateniformans JCM 15151 genome sequencing project.</title>
        <authorList>
            <person name="Da Costa M.S."/>
            <person name="Albuquerque L."/>
            <person name="Raposo P."/>
            <person name="Froufe H.J.C."/>
            <person name="Barroso C.S."/>
            <person name="Egas C."/>
        </authorList>
    </citation>
    <scope>NUCLEOTIDE SEQUENCE [LARGE SCALE GENOMIC DNA]</scope>
    <source>
        <strain evidence="9 10">JCM 15151</strain>
    </source>
</reference>
<comment type="subcellular location">
    <subcellularLocation>
        <location evidence="7">Cytoplasm</location>
    </subcellularLocation>
</comment>
<dbReference type="GO" id="GO:0004816">
    <property type="term" value="F:asparagine-tRNA ligase activity"/>
    <property type="evidence" value="ECO:0007669"/>
    <property type="project" value="UniProtKB-UniRule"/>
</dbReference>
<dbReference type="InterPro" id="IPR012340">
    <property type="entry name" value="NA-bd_OB-fold"/>
</dbReference>
<sequence length="441" mass="50905">MQRVFIEEIAKYDGQEVIIRGWLTGRRSKGKIHFLQLRDGTGFMQATAFKGELPEAEFEEADHLPQETALEVRGLVRADSRAPGGYELSVRGLKVISRPSREYPITPKEHGVDFLMDHRHLYLRHRRAWAVLRVRDELERAIHDFFHARGFVRLDAPILTPNAVEGTTDLFEVDLFDGEKAYLSQSGQLYAEAGAMAFGKVYTFGPTFRAERSKTRRHLLEFWMIEPEVAFMTHEENMQLQEELVAYLVGRVLENRKLELEMLERDTRVLETTTQGHYPRIPYTQAVEMVNQIAQSKPELGLTPLQWGDDFGAPHEAALTAQFDRPIFVEKYPAAIKAFYMQPDPDDPRLVKNADMLAPEGVGEIIGGSERIHDPELLRQKIREHHLPEEVFDWYMDLRLFGTVPHAGFGIGLERTVRWICGIEHIREAIPFPRMYTRMRP</sequence>
<dbReference type="PANTHER" id="PTHR22594:SF34">
    <property type="entry name" value="ASPARAGINE--TRNA LIGASE, MITOCHONDRIAL-RELATED"/>
    <property type="match status" value="1"/>
</dbReference>
<evidence type="ECO:0000256" key="2">
    <source>
        <dbReference type="ARBA" id="ARBA00022598"/>
    </source>
</evidence>
<comment type="subunit">
    <text evidence="7">Homodimer.</text>
</comment>
<evidence type="ECO:0000256" key="7">
    <source>
        <dbReference type="HAMAP-Rule" id="MF_00534"/>
    </source>
</evidence>
<gene>
    <name evidence="7 9" type="primary">asnS</name>
    <name evidence="9" type="ORF">Mcate_01958</name>
</gene>
<dbReference type="GO" id="GO:0006421">
    <property type="term" value="P:asparaginyl-tRNA aminoacylation"/>
    <property type="evidence" value="ECO:0007669"/>
    <property type="project" value="UniProtKB-UniRule"/>
</dbReference>
<dbReference type="HAMAP" id="MF_00534">
    <property type="entry name" value="Asn_tRNA_synth"/>
    <property type="match status" value="1"/>
</dbReference>
<evidence type="ECO:0000313" key="9">
    <source>
        <dbReference type="EMBL" id="RIH76028.1"/>
    </source>
</evidence>
<evidence type="ECO:0000256" key="3">
    <source>
        <dbReference type="ARBA" id="ARBA00022741"/>
    </source>
</evidence>
<dbReference type="OrthoDB" id="9802326at2"/>
<dbReference type="SUPFAM" id="SSF50249">
    <property type="entry name" value="Nucleic acid-binding proteins"/>
    <property type="match status" value="1"/>
</dbReference>
<dbReference type="InterPro" id="IPR004364">
    <property type="entry name" value="Aa-tRNA-synt_II"/>
</dbReference>
<keyword evidence="5 7" id="KW-0648">Protein biosynthesis</keyword>
<comment type="caution">
    <text evidence="9">The sequence shown here is derived from an EMBL/GenBank/DDBJ whole genome shotgun (WGS) entry which is preliminary data.</text>
</comment>
<proteinExistence type="inferred from homology"/>
<dbReference type="NCBIfam" id="NF003037">
    <property type="entry name" value="PRK03932.1"/>
    <property type="match status" value="1"/>
</dbReference>
<dbReference type="RefSeq" id="WP_027887157.1">
    <property type="nucleotide sequence ID" value="NZ_JBHSXZ010000106.1"/>
</dbReference>
<dbReference type="Pfam" id="PF01336">
    <property type="entry name" value="tRNA_anti-codon"/>
    <property type="match status" value="1"/>
</dbReference>
<evidence type="ECO:0000313" key="10">
    <source>
        <dbReference type="Proteomes" id="UP000266089"/>
    </source>
</evidence>
<keyword evidence="7" id="KW-0963">Cytoplasm</keyword>
<dbReference type="PANTHER" id="PTHR22594">
    <property type="entry name" value="ASPARTYL/LYSYL-TRNA SYNTHETASE"/>
    <property type="match status" value="1"/>
</dbReference>
<dbReference type="EC" id="6.1.1.22" evidence="7"/>
<evidence type="ECO:0000256" key="5">
    <source>
        <dbReference type="ARBA" id="ARBA00022917"/>
    </source>
</evidence>
<dbReference type="CDD" id="cd04323">
    <property type="entry name" value="AsnRS_cyto_like_N"/>
    <property type="match status" value="1"/>
</dbReference>
<dbReference type="CDD" id="cd00776">
    <property type="entry name" value="AsxRS_core"/>
    <property type="match status" value="1"/>
</dbReference>
<dbReference type="Pfam" id="PF00152">
    <property type="entry name" value="tRNA-synt_2"/>
    <property type="match status" value="1"/>
</dbReference>
<dbReference type="AlphaFoldDB" id="A0A399DXN6"/>
<dbReference type="SUPFAM" id="SSF55681">
    <property type="entry name" value="Class II aaRS and biotin synthetases"/>
    <property type="match status" value="1"/>
</dbReference>
<dbReference type="EMBL" id="QWKX01000052">
    <property type="protein sequence ID" value="RIH76028.1"/>
    <property type="molecule type" value="Genomic_DNA"/>
</dbReference>
<evidence type="ECO:0000256" key="1">
    <source>
        <dbReference type="ARBA" id="ARBA00008226"/>
    </source>
</evidence>
<keyword evidence="6 7" id="KW-0030">Aminoacyl-tRNA synthetase</keyword>
<dbReference type="InterPro" id="IPR002312">
    <property type="entry name" value="Asp/Asn-tRNA-synth_IIb"/>
</dbReference>
<dbReference type="InterPro" id="IPR006195">
    <property type="entry name" value="aa-tRNA-synth_II"/>
</dbReference>
<keyword evidence="2 7" id="KW-0436">Ligase</keyword>
<comment type="catalytic activity">
    <reaction evidence="7">
        <text>tRNA(Asn) + L-asparagine + ATP = L-asparaginyl-tRNA(Asn) + AMP + diphosphate + H(+)</text>
        <dbReference type="Rhea" id="RHEA:11180"/>
        <dbReference type="Rhea" id="RHEA-COMP:9659"/>
        <dbReference type="Rhea" id="RHEA-COMP:9674"/>
        <dbReference type="ChEBI" id="CHEBI:15378"/>
        <dbReference type="ChEBI" id="CHEBI:30616"/>
        <dbReference type="ChEBI" id="CHEBI:33019"/>
        <dbReference type="ChEBI" id="CHEBI:58048"/>
        <dbReference type="ChEBI" id="CHEBI:78442"/>
        <dbReference type="ChEBI" id="CHEBI:78515"/>
        <dbReference type="ChEBI" id="CHEBI:456215"/>
        <dbReference type="EC" id="6.1.1.22"/>
    </reaction>
</comment>
<comment type="similarity">
    <text evidence="1 7">Belongs to the class-II aminoacyl-tRNA synthetase family.</text>
</comment>
<organism evidence="9 10">
    <name type="scientific">Meiothermus taiwanensis</name>
    <dbReference type="NCBI Taxonomy" id="172827"/>
    <lineage>
        <taxon>Bacteria</taxon>
        <taxon>Thermotogati</taxon>
        <taxon>Deinococcota</taxon>
        <taxon>Deinococci</taxon>
        <taxon>Thermales</taxon>
        <taxon>Thermaceae</taxon>
        <taxon>Meiothermus</taxon>
    </lineage>
</organism>
<dbReference type="InterPro" id="IPR004365">
    <property type="entry name" value="NA-bd_OB_tRNA"/>
</dbReference>
<dbReference type="GO" id="GO:0003676">
    <property type="term" value="F:nucleic acid binding"/>
    <property type="evidence" value="ECO:0007669"/>
    <property type="project" value="InterPro"/>
</dbReference>
<accession>A0A399DXN6</accession>
<evidence type="ECO:0000256" key="4">
    <source>
        <dbReference type="ARBA" id="ARBA00022840"/>
    </source>
</evidence>
<keyword evidence="3 7" id="KW-0547">Nucleotide-binding</keyword>
<evidence type="ECO:0000259" key="8">
    <source>
        <dbReference type="PROSITE" id="PS50862"/>
    </source>
</evidence>
<name>A0A399DXN6_9DEIN</name>
<dbReference type="PROSITE" id="PS50862">
    <property type="entry name" value="AA_TRNA_LIGASE_II"/>
    <property type="match status" value="1"/>
</dbReference>
<dbReference type="Gene3D" id="3.30.930.10">
    <property type="entry name" value="Bira Bifunctional Protein, Domain 2"/>
    <property type="match status" value="1"/>
</dbReference>
<evidence type="ECO:0000256" key="6">
    <source>
        <dbReference type="ARBA" id="ARBA00023146"/>
    </source>
</evidence>
<dbReference type="Gene3D" id="2.40.50.140">
    <property type="entry name" value="Nucleic acid-binding proteins"/>
    <property type="match status" value="1"/>
</dbReference>
<dbReference type="InterPro" id="IPR045864">
    <property type="entry name" value="aa-tRNA-synth_II/BPL/LPL"/>
</dbReference>
<feature type="domain" description="Aminoacyl-transfer RNA synthetases class-II family profile" evidence="8">
    <location>
        <begin position="132"/>
        <end position="441"/>
    </location>
</feature>
<dbReference type="Proteomes" id="UP000266089">
    <property type="component" value="Unassembled WGS sequence"/>
</dbReference>
<protein>
    <recommendedName>
        <fullName evidence="7">Asparagine--tRNA ligase</fullName>
        <ecNumber evidence="7">6.1.1.22</ecNumber>
    </recommendedName>
    <alternativeName>
        <fullName evidence="7">Asparaginyl-tRNA synthetase</fullName>
        <shortName evidence="7">AsnRS</shortName>
    </alternativeName>
</protein>
<dbReference type="InterPro" id="IPR004522">
    <property type="entry name" value="Asn-tRNA-ligase"/>
</dbReference>